<evidence type="ECO:0000256" key="1">
    <source>
        <dbReference type="ARBA" id="ARBA00022448"/>
    </source>
</evidence>
<dbReference type="GO" id="GO:0005524">
    <property type="term" value="F:ATP binding"/>
    <property type="evidence" value="ECO:0007669"/>
    <property type="project" value="UniProtKB-KW"/>
</dbReference>
<evidence type="ECO:0000256" key="7">
    <source>
        <dbReference type="ARBA" id="ARBA00023136"/>
    </source>
</evidence>
<dbReference type="EC" id="7.6.2.9" evidence="10"/>
<dbReference type="PROSITE" id="PS50893">
    <property type="entry name" value="ABC_TRANSPORTER_2"/>
    <property type="match status" value="1"/>
</dbReference>
<keyword evidence="6" id="KW-1278">Translocase</keyword>
<evidence type="ECO:0000256" key="2">
    <source>
        <dbReference type="ARBA" id="ARBA00022475"/>
    </source>
</evidence>
<feature type="domain" description="ABC transporter" evidence="12">
    <location>
        <begin position="4"/>
        <end position="233"/>
    </location>
</feature>
<comment type="caution">
    <text evidence="13">The sequence shown here is derived from an EMBL/GenBank/DDBJ whole genome shotgun (WGS) entry which is preliminary data.</text>
</comment>
<dbReference type="AlphaFoldDB" id="A0A5S5C811"/>
<evidence type="ECO:0000256" key="5">
    <source>
        <dbReference type="ARBA" id="ARBA00022840"/>
    </source>
</evidence>
<dbReference type="InterPro" id="IPR050093">
    <property type="entry name" value="ABC_SmlMolc_Importer"/>
</dbReference>
<comment type="subunit">
    <text evidence="9">The complex is composed of two ATP-binding proteins (OpuCA), two transmembrane proteins (OpuCB and OpuCD) and a solute-binding protein (OpuCC).</text>
</comment>
<evidence type="ECO:0000256" key="3">
    <source>
        <dbReference type="ARBA" id="ARBA00022519"/>
    </source>
</evidence>
<keyword evidence="2" id="KW-1003">Cell membrane</keyword>
<keyword evidence="7" id="KW-0472">Membrane</keyword>
<keyword evidence="14" id="KW-1185">Reference proteome</keyword>
<dbReference type="Proteomes" id="UP000323257">
    <property type="component" value="Unassembled WGS sequence"/>
</dbReference>
<evidence type="ECO:0000256" key="10">
    <source>
        <dbReference type="ARBA" id="ARBA00066388"/>
    </source>
</evidence>
<keyword evidence="5 13" id="KW-0067">ATP-binding</keyword>
<dbReference type="InterPro" id="IPR003593">
    <property type="entry name" value="AAA+_ATPase"/>
</dbReference>
<evidence type="ECO:0000256" key="4">
    <source>
        <dbReference type="ARBA" id="ARBA00022741"/>
    </source>
</evidence>
<evidence type="ECO:0000256" key="9">
    <source>
        <dbReference type="ARBA" id="ARBA00063934"/>
    </source>
</evidence>
<dbReference type="InterPro" id="IPR017871">
    <property type="entry name" value="ABC_transporter-like_CS"/>
</dbReference>
<evidence type="ECO:0000313" key="14">
    <source>
        <dbReference type="Proteomes" id="UP000323257"/>
    </source>
</evidence>
<dbReference type="EMBL" id="VNHS01000004">
    <property type="protein sequence ID" value="TYP75545.1"/>
    <property type="molecule type" value="Genomic_DNA"/>
</dbReference>
<dbReference type="PANTHER" id="PTHR42781:SF5">
    <property type="entry name" value="PUTRESCINE TRANSPORT ATP-BINDING PROTEIN POTG"/>
    <property type="match status" value="1"/>
</dbReference>
<keyword evidence="3" id="KW-0997">Cell inner membrane</keyword>
<dbReference type="GO" id="GO:0015418">
    <property type="term" value="F:ABC-type quaternary ammonium compound transporting activity"/>
    <property type="evidence" value="ECO:0007669"/>
    <property type="project" value="UniProtKB-EC"/>
</dbReference>
<evidence type="ECO:0000259" key="12">
    <source>
        <dbReference type="PROSITE" id="PS50893"/>
    </source>
</evidence>
<evidence type="ECO:0000256" key="6">
    <source>
        <dbReference type="ARBA" id="ARBA00022967"/>
    </source>
</evidence>
<dbReference type="Pfam" id="PF00005">
    <property type="entry name" value="ABC_tran"/>
    <property type="match status" value="1"/>
</dbReference>
<gene>
    <name evidence="13" type="ORF">BCM02_104224</name>
</gene>
<organism evidence="13 14">
    <name type="scientific">Paenibacillus methanolicus</name>
    <dbReference type="NCBI Taxonomy" id="582686"/>
    <lineage>
        <taxon>Bacteria</taxon>
        <taxon>Bacillati</taxon>
        <taxon>Bacillota</taxon>
        <taxon>Bacilli</taxon>
        <taxon>Bacillales</taxon>
        <taxon>Paenibacillaceae</taxon>
        <taxon>Paenibacillus</taxon>
    </lineage>
</organism>
<dbReference type="SMART" id="SM00382">
    <property type="entry name" value="AAA"/>
    <property type="match status" value="1"/>
</dbReference>
<dbReference type="PROSITE" id="PS00211">
    <property type="entry name" value="ABC_TRANSPORTER_1"/>
    <property type="match status" value="1"/>
</dbReference>
<reference evidence="13 14" key="1">
    <citation type="submission" date="2019-07" db="EMBL/GenBank/DDBJ databases">
        <title>Genomic Encyclopedia of Type Strains, Phase III (KMG-III): the genomes of soil and plant-associated and newly described type strains.</title>
        <authorList>
            <person name="Whitman W."/>
        </authorList>
    </citation>
    <scope>NUCLEOTIDE SEQUENCE [LARGE SCALE GENOMIC DNA]</scope>
    <source>
        <strain evidence="13 14">BL24</strain>
    </source>
</reference>
<dbReference type="InterPro" id="IPR027417">
    <property type="entry name" value="P-loop_NTPase"/>
</dbReference>
<sequence>MESLTLEGIHKRFGAFEALKDVALTIPKGKFTCLLGPSGCGKTTMLRIIAGLEQPDRGAVRLGGRDLTPLPPAKRNFGIVFQSYALFPNLTAGANIAYGLKGKLPRAQIKAKVREMLDLVGLPDIQDRYPAQLSGGQQQRVALARAVALSPEVLLLDEPLSALDAKVRVHLREQLCLLQERLGITTVMVTHDQEEALTMADHVVVMDQGRIAQTGTPEDIYERPRTPFVADFIGAINFIPDGGAAGGVQAVRPEQIKPLGPLEAPETGCAVLAGTVAHAEFRGAYYRVSLLPEHASADAAPVLVDVPAQLARRLNLTRSAPLRLQLPPGESLRYPAEALDAQRRRSS</sequence>
<dbReference type="SUPFAM" id="SSF52540">
    <property type="entry name" value="P-loop containing nucleoside triphosphate hydrolases"/>
    <property type="match status" value="1"/>
</dbReference>
<dbReference type="FunFam" id="3.40.50.300:FF:000425">
    <property type="entry name" value="Probable ABC transporter, ATP-binding subunit"/>
    <property type="match status" value="1"/>
</dbReference>
<dbReference type="OrthoDB" id="9802264at2"/>
<evidence type="ECO:0000256" key="11">
    <source>
        <dbReference type="ARBA" id="ARBA00070305"/>
    </source>
</evidence>
<evidence type="ECO:0000313" key="13">
    <source>
        <dbReference type="EMBL" id="TYP75545.1"/>
    </source>
</evidence>
<dbReference type="PANTHER" id="PTHR42781">
    <property type="entry name" value="SPERMIDINE/PUTRESCINE IMPORT ATP-BINDING PROTEIN POTA"/>
    <property type="match status" value="1"/>
</dbReference>
<dbReference type="InterPro" id="IPR003439">
    <property type="entry name" value="ABC_transporter-like_ATP-bd"/>
</dbReference>
<dbReference type="GO" id="GO:0016887">
    <property type="term" value="F:ATP hydrolysis activity"/>
    <property type="evidence" value="ECO:0007669"/>
    <property type="project" value="InterPro"/>
</dbReference>
<dbReference type="Gene3D" id="3.40.50.300">
    <property type="entry name" value="P-loop containing nucleotide triphosphate hydrolases"/>
    <property type="match status" value="1"/>
</dbReference>
<comment type="catalytic activity">
    <reaction evidence="8">
        <text>a quaternary ammonium(out) + ATP + H2O = a quaternary ammonium(in) + ADP + phosphate + H(+)</text>
        <dbReference type="Rhea" id="RHEA:11036"/>
        <dbReference type="ChEBI" id="CHEBI:15377"/>
        <dbReference type="ChEBI" id="CHEBI:15378"/>
        <dbReference type="ChEBI" id="CHEBI:30616"/>
        <dbReference type="ChEBI" id="CHEBI:35267"/>
        <dbReference type="ChEBI" id="CHEBI:43474"/>
        <dbReference type="ChEBI" id="CHEBI:456216"/>
        <dbReference type="EC" id="7.6.2.9"/>
    </reaction>
</comment>
<protein>
    <recommendedName>
        <fullName evidence="11">Carnitine transport ATP-binding protein OpuCA</fullName>
        <ecNumber evidence="10">7.6.2.9</ecNumber>
    </recommendedName>
</protein>
<keyword evidence="4" id="KW-0547">Nucleotide-binding</keyword>
<accession>A0A5S5C811</accession>
<proteinExistence type="predicted"/>
<evidence type="ECO:0000256" key="8">
    <source>
        <dbReference type="ARBA" id="ARBA00052482"/>
    </source>
</evidence>
<dbReference type="RefSeq" id="WP_148929474.1">
    <property type="nucleotide sequence ID" value="NZ_VNHS01000004.1"/>
</dbReference>
<name>A0A5S5C811_9BACL</name>
<keyword evidence="1" id="KW-0813">Transport</keyword>